<dbReference type="PANTHER" id="PTHR31152:SF1">
    <property type="entry name" value="PLAC8 FAMILY PROTEIN"/>
    <property type="match status" value="1"/>
</dbReference>
<evidence type="ECO:0000256" key="1">
    <source>
        <dbReference type="SAM" id="MobiDB-lite"/>
    </source>
</evidence>
<accession>A0A1X0NQR2</accession>
<dbReference type="PANTHER" id="PTHR31152">
    <property type="entry name" value="PLAC8 FAMILY PROTEIN"/>
    <property type="match status" value="1"/>
</dbReference>
<dbReference type="VEuPathDB" id="TriTrypDB:TM35_000251090"/>
<protein>
    <recommendedName>
        <fullName evidence="4">PLAC8 family protein</fullName>
    </recommendedName>
</protein>
<comment type="caution">
    <text evidence="2">The sequence shown here is derived from an EMBL/GenBank/DDBJ whole genome shotgun (WGS) entry which is preliminary data.</text>
</comment>
<reference evidence="2 3" key="1">
    <citation type="submission" date="2017-03" db="EMBL/GenBank/DDBJ databases">
        <title>An alternative strategy for trypanosome survival in the mammalian bloodstream revealed through genome and transcriptome analysis of the ubiquitous bovine parasite Trypanosoma (Megatrypanum) theileri.</title>
        <authorList>
            <person name="Kelly S."/>
            <person name="Ivens A."/>
            <person name="Mott A."/>
            <person name="O'Neill E."/>
            <person name="Emms D."/>
            <person name="Macleod O."/>
            <person name="Voorheis P."/>
            <person name="Matthews J."/>
            <person name="Matthews K."/>
            <person name="Carrington M."/>
        </authorList>
    </citation>
    <scope>NUCLEOTIDE SEQUENCE [LARGE SCALE GENOMIC DNA]</scope>
    <source>
        <strain evidence="2">Edinburgh</strain>
    </source>
</reference>
<feature type="compositionally biased region" description="Low complexity" evidence="1">
    <location>
        <begin position="74"/>
        <end position="123"/>
    </location>
</feature>
<dbReference type="Proteomes" id="UP000192257">
    <property type="component" value="Unassembled WGS sequence"/>
</dbReference>
<name>A0A1X0NQR2_9TRYP</name>
<dbReference type="AlphaFoldDB" id="A0A1X0NQR2"/>
<proteinExistence type="predicted"/>
<sequence length="313" mass="34593">MSFSENMSRDTYSQPQQGYGQPPAEYGKPQQGYGQPPAGYGQPQQYYGEAPALYGQPQEYYAQPPAGYGQPQEYYAQPPAGYGQPQQYYAQPPAGYGQPQQYYAQPPAGYGQPQQGYGQPQQGNTIPSTNAPAVPAQASYYDYTAPANYGEVEHWEGTNKWATSMFMAPCKEPCFCIAACFCPCCCTFMQRKKLMLDDWSRYMCCAGMCGNLSCCVCKGAEPCCLCLESTLCLACAVHGNRFMILQHYHLENDCCDVAIMCAACILGIVAVILQSDSVKLLADLLYYITIGCMLAQHEHQMKKFGYPRGQNMV</sequence>
<dbReference type="GeneID" id="39987480"/>
<evidence type="ECO:0000313" key="3">
    <source>
        <dbReference type="Proteomes" id="UP000192257"/>
    </source>
</evidence>
<dbReference type="RefSeq" id="XP_028880879.1">
    <property type="nucleotide sequence ID" value="XM_029027700.1"/>
</dbReference>
<feature type="compositionally biased region" description="Polar residues" evidence="1">
    <location>
        <begin position="1"/>
        <end position="11"/>
    </location>
</feature>
<feature type="compositionally biased region" description="Low complexity" evidence="1">
    <location>
        <begin position="12"/>
        <end position="51"/>
    </location>
</feature>
<dbReference type="OrthoDB" id="250099at2759"/>
<evidence type="ECO:0008006" key="4">
    <source>
        <dbReference type="Google" id="ProtNLM"/>
    </source>
</evidence>
<keyword evidence="3" id="KW-1185">Reference proteome</keyword>
<gene>
    <name evidence="2" type="ORF">TM35_000251090</name>
</gene>
<organism evidence="2 3">
    <name type="scientific">Trypanosoma theileri</name>
    <dbReference type="NCBI Taxonomy" id="67003"/>
    <lineage>
        <taxon>Eukaryota</taxon>
        <taxon>Discoba</taxon>
        <taxon>Euglenozoa</taxon>
        <taxon>Kinetoplastea</taxon>
        <taxon>Metakinetoplastina</taxon>
        <taxon>Trypanosomatida</taxon>
        <taxon>Trypanosomatidae</taxon>
        <taxon>Trypanosoma</taxon>
    </lineage>
</organism>
<dbReference type="EMBL" id="NBCO01000025">
    <property type="protein sequence ID" value="ORC86813.1"/>
    <property type="molecule type" value="Genomic_DNA"/>
</dbReference>
<feature type="region of interest" description="Disordered" evidence="1">
    <location>
        <begin position="1"/>
        <end position="129"/>
    </location>
</feature>
<evidence type="ECO:0000313" key="2">
    <source>
        <dbReference type="EMBL" id="ORC86813.1"/>
    </source>
</evidence>
<dbReference type="STRING" id="67003.A0A1X0NQR2"/>